<comment type="caution">
    <text evidence="2">The sequence shown here is derived from an EMBL/GenBank/DDBJ whole genome shotgun (WGS) entry which is preliminary data.</text>
</comment>
<keyword evidence="1" id="KW-0472">Membrane</keyword>
<name>A0A0B1R3J7_9GAMM</name>
<reference evidence="2 3" key="1">
    <citation type="submission" date="2014-11" db="EMBL/GenBank/DDBJ databases">
        <title>Genome sequencing of Pantoea rodasii ND03.</title>
        <authorList>
            <person name="Muhamad Yunos N.Y."/>
            <person name="Chan K.-G."/>
        </authorList>
    </citation>
    <scope>NUCLEOTIDE SEQUENCE [LARGE SCALE GENOMIC DNA]</scope>
    <source>
        <strain evidence="2 3">ND03</strain>
    </source>
</reference>
<keyword evidence="1" id="KW-1133">Transmembrane helix</keyword>
<feature type="transmembrane region" description="Helical" evidence="1">
    <location>
        <begin position="45"/>
        <end position="62"/>
    </location>
</feature>
<dbReference type="Proteomes" id="UP000030853">
    <property type="component" value="Unassembled WGS sequence"/>
</dbReference>
<protein>
    <submittedName>
        <fullName evidence="2">Uncharacterized protein</fullName>
    </submittedName>
</protein>
<evidence type="ECO:0000256" key="1">
    <source>
        <dbReference type="SAM" id="Phobius"/>
    </source>
</evidence>
<organism evidence="2 3">
    <name type="scientific">Pantoea rodasii</name>
    <dbReference type="NCBI Taxonomy" id="1076549"/>
    <lineage>
        <taxon>Bacteria</taxon>
        <taxon>Pseudomonadati</taxon>
        <taxon>Pseudomonadota</taxon>
        <taxon>Gammaproteobacteria</taxon>
        <taxon>Enterobacterales</taxon>
        <taxon>Erwiniaceae</taxon>
        <taxon>Pantoea</taxon>
    </lineage>
</organism>
<proteinExistence type="predicted"/>
<sequence>MRVNEETLRKAGFTDSDLNKIRNNVDSYGGTLAEAILGLANRFRVVLWIYFALFAVFLWTLFTHDRLYCLSVGIGLFITMLIVAFIQPPISLIP</sequence>
<evidence type="ECO:0000313" key="3">
    <source>
        <dbReference type="Proteomes" id="UP000030853"/>
    </source>
</evidence>
<gene>
    <name evidence="2" type="ORF">QU24_20415</name>
</gene>
<dbReference type="EMBL" id="JTJJ01000089">
    <property type="protein sequence ID" value="KHJ66251.1"/>
    <property type="molecule type" value="Genomic_DNA"/>
</dbReference>
<keyword evidence="1" id="KW-0812">Transmembrane</keyword>
<dbReference type="RefSeq" id="WP_039334922.1">
    <property type="nucleotide sequence ID" value="NZ_JTJJ01000089.1"/>
</dbReference>
<feature type="transmembrane region" description="Helical" evidence="1">
    <location>
        <begin position="68"/>
        <end position="86"/>
    </location>
</feature>
<accession>A0A0B1R3J7</accession>
<dbReference type="AlphaFoldDB" id="A0A0B1R3J7"/>
<evidence type="ECO:0000313" key="2">
    <source>
        <dbReference type="EMBL" id="KHJ66251.1"/>
    </source>
</evidence>